<feature type="short sequence motif" description="'HIGH' region" evidence="8">
    <location>
        <begin position="12"/>
        <end position="20"/>
    </location>
</feature>
<dbReference type="SUPFAM" id="SSF52374">
    <property type="entry name" value="Nucleotidylyl transferase"/>
    <property type="match status" value="1"/>
</dbReference>
<comment type="catalytic activity">
    <reaction evidence="7 8">
        <text>tRNA(Trp) + L-tryptophan + ATP = L-tryptophyl-tRNA(Trp) + AMP + diphosphate + H(+)</text>
        <dbReference type="Rhea" id="RHEA:24080"/>
        <dbReference type="Rhea" id="RHEA-COMP:9671"/>
        <dbReference type="Rhea" id="RHEA-COMP:9705"/>
        <dbReference type="ChEBI" id="CHEBI:15378"/>
        <dbReference type="ChEBI" id="CHEBI:30616"/>
        <dbReference type="ChEBI" id="CHEBI:33019"/>
        <dbReference type="ChEBI" id="CHEBI:57912"/>
        <dbReference type="ChEBI" id="CHEBI:78442"/>
        <dbReference type="ChEBI" id="CHEBI:78535"/>
        <dbReference type="ChEBI" id="CHEBI:456215"/>
        <dbReference type="EC" id="6.1.1.2"/>
    </reaction>
</comment>
<feature type="binding site" evidence="8">
    <location>
        <begin position="150"/>
        <end position="152"/>
    </location>
    <ligand>
        <name>ATP</name>
        <dbReference type="ChEBI" id="CHEBI:30616"/>
    </ligand>
</feature>
<dbReference type="Pfam" id="PF00579">
    <property type="entry name" value="tRNA-synt_1b"/>
    <property type="match status" value="2"/>
</dbReference>
<comment type="similarity">
    <text evidence="1 8 9">Belongs to the class-I aminoacyl-tRNA synthetase family.</text>
</comment>
<dbReference type="InterPro" id="IPR001412">
    <property type="entry name" value="aa-tRNA-synth_I_CS"/>
</dbReference>
<dbReference type="NCBIfam" id="TIGR00233">
    <property type="entry name" value="trpS"/>
    <property type="match status" value="1"/>
</dbReference>
<dbReference type="EC" id="6.1.1.2" evidence="8"/>
<evidence type="ECO:0000313" key="11">
    <source>
        <dbReference type="Proteomes" id="UP000389128"/>
    </source>
</evidence>
<dbReference type="HAMAP" id="MF_00140_B">
    <property type="entry name" value="Trp_tRNA_synth_B"/>
    <property type="match status" value="1"/>
</dbReference>
<dbReference type="InterPro" id="IPR050203">
    <property type="entry name" value="Trp-tRNA_synthetase"/>
</dbReference>
<comment type="function">
    <text evidence="8">Catalyzes the attachment of tryptophan to tRNA(Trp).</text>
</comment>
<reference evidence="10 11" key="1">
    <citation type="submission" date="2019-01" db="EMBL/GenBank/DDBJ databases">
        <title>Zoogloea oleivorans genome sequencing and assembly.</title>
        <authorList>
            <person name="Tancsics A."/>
            <person name="Farkas M."/>
            <person name="Kriszt B."/>
            <person name="Maroti G."/>
            <person name="Horvath B."/>
        </authorList>
    </citation>
    <scope>NUCLEOTIDE SEQUENCE [LARGE SCALE GENOMIC DNA]</scope>
    <source>
        <strain evidence="10 11">Buc</strain>
    </source>
</reference>
<dbReference type="InterPro" id="IPR002305">
    <property type="entry name" value="aa-tRNA-synth_Ic"/>
</dbReference>
<dbReference type="Proteomes" id="UP000389128">
    <property type="component" value="Unassembled WGS sequence"/>
</dbReference>
<feature type="binding site" evidence="8">
    <location>
        <begin position="19"/>
        <end position="20"/>
    </location>
    <ligand>
        <name>ATP</name>
        <dbReference type="ChEBI" id="CHEBI:30616"/>
    </ligand>
</feature>
<dbReference type="CDD" id="cd00806">
    <property type="entry name" value="TrpRS_core"/>
    <property type="match status" value="1"/>
</dbReference>
<keyword evidence="11" id="KW-1185">Reference proteome</keyword>
<dbReference type="PANTHER" id="PTHR43766">
    <property type="entry name" value="TRYPTOPHAN--TRNA LIGASE, MITOCHONDRIAL"/>
    <property type="match status" value="1"/>
</dbReference>
<comment type="caution">
    <text evidence="8">Lacks conserved residue(s) required for the propagation of feature annotation.</text>
</comment>
<proteinExistence type="inferred from homology"/>
<dbReference type="PANTHER" id="PTHR43766:SF1">
    <property type="entry name" value="TRYPTOPHAN--TRNA LIGASE, MITOCHONDRIAL"/>
    <property type="match status" value="1"/>
</dbReference>
<keyword evidence="3 8" id="KW-0547">Nucleotide-binding</keyword>
<dbReference type="OrthoDB" id="9801042at2"/>
<comment type="subcellular location">
    <subcellularLocation>
        <location evidence="8">Cytoplasm</location>
    </subcellularLocation>
</comment>
<evidence type="ECO:0000256" key="6">
    <source>
        <dbReference type="ARBA" id="ARBA00023146"/>
    </source>
</evidence>
<comment type="caution">
    <text evidence="10">The sequence shown here is derived from an EMBL/GenBank/DDBJ whole genome shotgun (WGS) entry which is preliminary data.</text>
</comment>
<evidence type="ECO:0000256" key="9">
    <source>
        <dbReference type="RuleBase" id="RU363036"/>
    </source>
</evidence>
<evidence type="ECO:0000256" key="2">
    <source>
        <dbReference type="ARBA" id="ARBA00022598"/>
    </source>
</evidence>
<keyword evidence="2 8" id="KW-0436">Ligase</keyword>
<dbReference type="GO" id="GO:0005829">
    <property type="term" value="C:cytosol"/>
    <property type="evidence" value="ECO:0007669"/>
    <property type="project" value="TreeGrafter"/>
</dbReference>
<dbReference type="NCBIfam" id="NF008922">
    <property type="entry name" value="PRK12283.1"/>
    <property type="match status" value="1"/>
</dbReference>
<feature type="binding site" evidence="8">
    <location>
        <position position="138"/>
    </location>
    <ligand>
        <name>L-tryptophan</name>
        <dbReference type="ChEBI" id="CHEBI:57912"/>
    </ligand>
</feature>
<keyword evidence="5 8" id="KW-0648">Protein biosynthesis</keyword>
<dbReference type="Gene3D" id="3.40.50.620">
    <property type="entry name" value="HUPs"/>
    <property type="match status" value="1"/>
</dbReference>
<dbReference type="GO" id="GO:0006436">
    <property type="term" value="P:tryptophanyl-tRNA aminoacylation"/>
    <property type="evidence" value="ECO:0007669"/>
    <property type="project" value="UniProtKB-UniRule"/>
</dbReference>
<feature type="binding site" evidence="8">
    <location>
        <begin position="11"/>
        <end position="13"/>
    </location>
    <ligand>
        <name>ATP</name>
        <dbReference type="ChEBI" id="CHEBI:30616"/>
    </ligand>
</feature>
<evidence type="ECO:0000256" key="3">
    <source>
        <dbReference type="ARBA" id="ARBA00022741"/>
    </source>
</evidence>
<dbReference type="PROSITE" id="PS00178">
    <property type="entry name" value="AA_TRNA_LIGASE_I"/>
    <property type="match status" value="1"/>
</dbReference>
<dbReference type="Gene3D" id="1.10.240.10">
    <property type="entry name" value="Tyrosyl-Transfer RNA Synthetase"/>
    <property type="match status" value="1"/>
</dbReference>
<dbReference type="InterPro" id="IPR002306">
    <property type="entry name" value="Trp-tRNA-ligase"/>
</dbReference>
<dbReference type="AlphaFoldDB" id="A0A6C2CMJ6"/>
<keyword evidence="6 8" id="KW-0030">Aminoacyl-tRNA synthetase</keyword>
<evidence type="ECO:0000256" key="7">
    <source>
        <dbReference type="ARBA" id="ARBA00049929"/>
    </source>
</evidence>
<evidence type="ECO:0000256" key="5">
    <source>
        <dbReference type="ARBA" id="ARBA00022917"/>
    </source>
</evidence>
<dbReference type="PRINTS" id="PR01039">
    <property type="entry name" value="TRNASYNTHTRP"/>
</dbReference>
<accession>A0A6C2CMJ6</accession>
<dbReference type="RefSeq" id="WP_148580587.1">
    <property type="nucleotide sequence ID" value="NZ_JAVEUW010000001.1"/>
</dbReference>
<feature type="binding site" evidence="8">
    <location>
        <begin position="265"/>
        <end position="269"/>
    </location>
    <ligand>
        <name>ATP</name>
        <dbReference type="ChEBI" id="CHEBI:30616"/>
    </ligand>
</feature>
<gene>
    <name evidence="8" type="primary">trpS</name>
    <name evidence="10" type="ORF">ETQ85_18625</name>
</gene>
<evidence type="ECO:0000313" key="10">
    <source>
        <dbReference type="EMBL" id="TYC54523.1"/>
    </source>
</evidence>
<dbReference type="GO" id="GO:0004830">
    <property type="term" value="F:tryptophan-tRNA ligase activity"/>
    <property type="evidence" value="ECO:0007669"/>
    <property type="project" value="UniProtKB-UniRule"/>
</dbReference>
<organism evidence="10 11">
    <name type="scientific">Zoogloea oleivorans</name>
    <dbReference type="NCBI Taxonomy" id="1552750"/>
    <lineage>
        <taxon>Bacteria</taxon>
        <taxon>Pseudomonadati</taxon>
        <taxon>Pseudomonadota</taxon>
        <taxon>Betaproteobacteria</taxon>
        <taxon>Rhodocyclales</taxon>
        <taxon>Zoogloeaceae</taxon>
        <taxon>Zoogloea</taxon>
    </lineage>
</organism>
<feature type="short sequence motif" description="'KMSKS' region" evidence="8">
    <location>
        <begin position="265"/>
        <end position="269"/>
    </location>
</feature>
<dbReference type="InterPro" id="IPR024109">
    <property type="entry name" value="Trp-tRNA-ligase_bac-type"/>
</dbReference>
<dbReference type="InterPro" id="IPR014729">
    <property type="entry name" value="Rossmann-like_a/b/a_fold"/>
</dbReference>
<evidence type="ECO:0000256" key="1">
    <source>
        <dbReference type="ARBA" id="ARBA00005594"/>
    </source>
</evidence>
<keyword evidence="8" id="KW-0963">Cytoplasm</keyword>
<comment type="subunit">
    <text evidence="8">Homodimer.</text>
</comment>
<evidence type="ECO:0000256" key="4">
    <source>
        <dbReference type="ARBA" id="ARBA00022840"/>
    </source>
</evidence>
<evidence type="ECO:0000256" key="8">
    <source>
        <dbReference type="HAMAP-Rule" id="MF_00140"/>
    </source>
</evidence>
<dbReference type="GO" id="GO:0005524">
    <property type="term" value="F:ATP binding"/>
    <property type="evidence" value="ECO:0007669"/>
    <property type="project" value="UniProtKB-UniRule"/>
</dbReference>
<keyword evidence="4 8" id="KW-0067">ATP-binding</keyword>
<protein>
    <recommendedName>
        <fullName evidence="8">Tryptophan--tRNA ligase</fullName>
        <ecNumber evidence="8">6.1.1.2</ecNumber>
    </recommendedName>
    <alternativeName>
        <fullName evidence="8">Tryptophanyl-tRNA synthetase</fullName>
        <shortName evidence="8">TrpRS</shortName>
    </alternativeName>
</protein>
<name>A0A6C2CMJ6_9RHOO</name>
<dbReference type="EMBL" id="SDKK01000019">
    <property type="protein sequence ID" value="TYC54523.1"/>
    <property type="molecule type" value="Genomic_DNA"/>
</dbReference>
<sequence>MFAERVLSGMRPTGRLHLGHYHGVLKNWVKLQSEYPCLFFAADWHALTTDYDNPKGIESSVWEMIVDWLAAGVDPSQATIFIQSRVPEHAELHLLMSMMTPQGWLERVPTYKDQQEKLTHKDLTTYGFLGYPLLMSADILIYRADKVPVGEDQLPHVEFTRELARRFNHMYGREPGFEEKAKEAVKKLGSKRARLYEEFRTRFQQNGDEEGLALGKALLEEAQSLSLGDRERLYGYLEGSGKMILVEPGALLTEASRMPGLDGQKMSKSYGNTIFLREEADSLTKKIRTMQTDPARARRTDPGDPEKCPVWQFHLIYSDNSTREWVTQGCKSAGIGCLECKQPVVDAVLKEQEGMRERAQPYLDDPSLVRSIVADGCDKARKLAQETMREVRDAMGLSYS</sequence>
<dbReference type="FunFam" id="1.10.240.10:FF:000005">
    <property type="entry name" value="Tryptophan--tRNA ligase"/>
    <property type="match status" value="1"/>
</dbReference>